<dbReference type="PANTHER" id="PTHR46382">
    <property type="entry name" value="PHOSPHATIDATE CYTIDYLYLTRANSFERASE"/>
    <property type="match status" value="1"/>
</dbReference>
<evidence type="ECO:0000256" key="6">
    <source>
        <dbReference type="ARBA" id="ARBA00012487"/>
    </source>
</evidence>
<evidence type="ECO:0000256" key="20">
    <source>
        <dbReference type="ARBA" id="ARBA00032253"/>
    </source>
</evidence>
<feature type="transmembrane region" description="Helical" evidence="24">
    <location>
        <begin position="6"/>
        <end position="37"/>
    </location>
</feature>
<keyword evidence="15 24" id="KW-0472">Membrane</keyword>
<comment type="pathway">
    <text evidence="3">Phospholipid metabolism; CDP-diacylglycerol biosynthesis; CDP-diacylglycerol from sn-glycerol 3-phosphate: step 3/3.</text>
</comment>
<keyword evidence="8" id="KW-1003">Cell membrane</keyword>
<dbReference type="GO" id="GO:0016024">
    <property type="term" value="P:CDP-diacylglycerol biosynthetic process"/>
    <property type="evidence" value="ECO:0007669"/>
    <property type="project" value="TreeGrafter"/>
</dbReference>
<name>A0A0R1WDN4_9LACO</name>
<gene>
    <name evidence="25" type="ORF">FC15_GL000904</name>
</gene>
<evidence type="ECO:0000256" key="13">
    <source>
        <dbReference type="ARBA" id="ARBA00022989"/>
    </source>
</evidence>
<dbReference type="AlphaFoldDB" id="A0A0R1WDN4"/>
<evidence type="ECO:0000256" key="1">
    <source>
        <dbReference type="ARBA" id="ARBA00001698"/>
    </source>
</evidence>
<evidence type="ECO:0000256" key="22">
    <source>
        <dbReference type="ARBA" id="ARBA00032743"/>
    </source>
</evidence>
<comment type="subcellular location">
    <subcellularLocation>
        <location evidence="2">Cell membrane</location>
        <topology evidence="2">Multi-pass membrane protein</topology>
    </subcellularLocation>
</comment>
<comment type="catalytic activity">
    <reaction evidence="1">
        <text>a 1,2-diacyl-sn-glycero-3-phosphate + CTP + H(+) = a CDP-1,2-diacyl-sn-glycerol + diphosphate</text>
        <dbReference type="Rhea" id="RHEA:16229"/>
        <dbReference type="ChEBI" id="CHEBI:15378"/>
        <dbReference type="ChEBI" id="CHEBI:33019"/>
        <dbReference type="ChEBI" id="CHEBI:37563"/>
        <dbReference type="ChEBI" id="CHEBI:58332"/>
        <dbReference type="ChEBI" id="CHEBI:58608"/>
        <dbReference type="EC" id="2.7.7.41"/>
    </reaction>
</comment>
<evidence type="ECO:0000256" key="10">
    <source>
        <dbReference type="ARBA" id="ARBA00022679"/>
    </source>
</evidence>
<evidence type="ECO:0000256" key="16">
    <source>
        <dbReference type="ARBA" id="ARBA00023209"/>
    </source>
</evidence>
<accession>A0A0R1WDN4</accession>
<dbReference type="EMBL" id="AZFX01000003">
    <property type="protein sequence ID" value="KRM13739.1"/>
    <property type="molecule type" value="Genomic_DNA"/>
</dbReference>
<evidence type="ECO:0000256" key="14">
    <source>
        <dbReference type="ARBA" id="ARBA00023098"/>
    </source>
</evidence>
<evidence type="ECO:0000256" key="3">
    <source>
        <dbReference type="ARBA" id="ARBA00005119"/>
    </source>
</evidence>
<keyword evidence="9" id="KW-0444">Lipid biosynthesis</keyword>
<sequence length="265" mass="29254">MMKQRVITAVVALIIFIPIILLGGYWIDVAAILLAIIGLSEMFIMRKRIIVSPDFIISCLGITTLVLPDGFFSNLPSYLSRFDIFAITVALLLLVTVTTKNKTNVDDIGINTLAMVYIGNGFHSLVAVRGAENGLELLGYILVVIWATDIGAYSFGRKIGKHKLWPAISPNKTWEGSIAGTLCALVFAAIYLYFFPVGYNHKVWMLLATLIFSVCGQLGDLVESAYKRYYGVKDSGKILPGHGGILDRFDSLLFVLPMLHWFALI</sequence>
<comment type="pathway">
    <text evidence="4">Lipid metabolism.</text>
</comment>
<evidence type="ECO:0000256" key="4">
    <source>
        <dbReference type="ARBA" id="ARBA00005189"/>
    </source>
</evidence>
<evidence type="ECO:0000256" key="12">
    <source>
        <dbReference type="ARBA" id="ARBA00022695"/>
    </source>
</evidence>
<feature type="transmembrane region" description="Helical" evidence="24">
    <location>
        <begin position="110"/>
        <end position="131"/>
    </location>
</feature>
<dbReference type="PATRIC" id="fig|1423735.3.peg.942"/>
<evidence type="ECO:0000256" key="15">
    <source>
        <dbReference type="ARBA" id="ARBA00023136"/>
    </source>
</evidence>
<keyword evidence="11 24" id="KW-0812">Transmembrane</keyword>
<feature type="transmembrane region" description="Helical" evidence="24">
    <location>
        <begin position="137"/>
        <end position="156"/>
    </location>
</feature>
<evidence type="ECO:0000256" key="7">
    <source>
        <dbReference type="ARBA" id="ARBA00019373"/>
    </source>
</evidence>
<keyword evidence="16" id="KW-0594">Phospholipid biosynthesis</keyword>
<keyword evidence="13 24" id="KW-1133">Transmembrane helix</keyword>
<evidence type="ECO:0000256" key="5">
    <source>
        <dbReference type="ARBA" id="ARBA00010185"/>
    </source>
</evidence>
<evidence type="ECO:0000313" key="26">
    <source>
        <dbReference type="Proteomes" id="UP000051315"/>
    </source>
</evidence>
<dbReference type="Proteomes" id="UP000051315">
    <property type="component" value="Unassembled WGS sequence"/>
</dbReference>
<keyword evidence="26" id="KW-1185">Reference proteome</keyword>
<evidence type="ECO:0000256" key="9">
    <source>
        <dbReference type="ARBA" id="ARBA00022516"/>
    </source>
</evidence>
<evidence type="ECO:0000256" key="19">
    <source>
        <dbReference type="ARBA" id="ARBA00031825"/>
    </source>
</evidence>
<feature type="transmembrane region" description="Helical" evidence="24">
    <location>
        <begin position="49"/>
        <end position="67"/>
    </location>
</feature>
<dbReference type="PANTHER" id="PTHR46382:SF1">
    <property type="entry name" value="PHOSPHATIDATE CYTIDYLYLTRANSFERASE"/>
    <property type="match status" value="1"/>
</dbReference>
<keyword evidence="14" id="KW-0443">Lipid metabolism</keyword>
<evidence type="ECO:0000256" key="2">
    <source>
        <dbReference type="ARBA" id="ARBA00004651"/>
    </source>
</evidence>
<feature type="transmembrane region" description="Helical" evidence="24">
    <location>
        <begin position="79"/>
        <end position="98"/>
    </location>
</feature>
<keyword evidence="10 25" id="KW-0808">Transferase</keyword>
<organism evidence="25 26">
    <name type="scientific">Lapidilactobacillus concavus DSM 17758</name>
    <dbReference type="NCBI Taxonomy" id="1423735"/>
    <lineage>
        <taxon>Bacteria</taxon>
        <taxon>Bacillati</taxon>
        <taxon>Bacillota</taxon>
        <taxon>Bacilli</taxon>
        <taxon>Lactobacillales</taxon>
        <taxon>Lactobacillaceae</taxon>
        <taxon>Lapidilactobacillus</taxon>
    </lineage>
</organism>
<evidence type="ECO:0000256" key="18">
    <source>
        <dbReference type="ARBA" id="ARBA00029893"/>
    </source>
</evidence>
<evidence type="ECO:0000256" key="24">
    <source>
        <dbReference type="SAM" id="Phobius"/>
    </source>
</evidence>
<feature type="transmembrane region" description="Helical" evidence="24">
    <location>
        <begin position="203"/>
        <end position="222"/>
    </location>
</feature>
<evidence type="ECO:0000256" key="21">
    <source>
        <dbReference type="ARBA" id="ARBA00032396"/>
    </source>
</evidence>
<evidence type="ECO:0000256" key="8">
    <source>
        <dbReference type="ARBA" id="ARBA00022475"/>
    </source>
</evidence>
<evidence type="ECO:0000256" key="23">
    <source>
        <dbReference type="ARBA" id="ARBA00033406"/>
    </source>
</evidence>
<dbReference type="GO" id="GO:0005886">
    <property type="term" value="C:plasma membrane"/>
    <property type="evidence" value="ECO:0007669"/>
    <property type="project" value="UniProtKB-SubCell"/>
</dbReference>
<evidence type="ECO:0000313" key="25">
    <source>
        <dbReference type="EMBL" id="KRM13739.1"/>
    </source>
</evidence>
<dbReference type="GO" id="GO:0004605">
    <property type="term" value="F:phosphatidate cytidylyltransferase activity"/>
    <property type="evidence" value="ECO:0007669"/>
    <property type="project" value="UniProtKB-EC"/>
</dbReference>
<comment type="similarity">
    <text evidence="5">Belongs to the CDS family.</text>
</comment>
<proteinExistence type="inferred from homology"/>
<keyword evidence="17" id="KW-1208">Phospholipid metabolism</keyword>
<dbReference type="STRING" id="1423735.FC15_GL000904"/>
<feature type="transmembrane region" description="Helical" evidence="24">
    <location>
        <begin position="177"/>
        <end position="197"/>
    </location>
</feature>
<dbReference type="Pfam" id="PF01148">
    <property type="entry name" value="CTP_transf_1"/>
    <property type="match status" value="1"/>
</dbReference>
<protein>
    <recommendedName>
        <fullName evidence="7">Phosphatidate cytidylyltransferase</fullName>
        <ecNumber evidence="6">2.7.7.41</ecNumber>
    </recommendedName>
    <alternativeName>
        <fullName evidence="20">CDP-DAG synthase</fullName>
    </alternativeName>
    <alternativeName>
        <fullName evidence="22">CDP-DG synthase</fullName>
    </alternativeName>
    <alternativeName>
        <fullName evidence="18">CDP-diacylglycerol synthase</fullName>
    </alternativeName>
    <alternativeName>
        <fullName evidence="21">CDP-diglyceride pyrophosphorylase</fullName>
    </alternativeName>
    <alternativeName>
        <fullName evidence="23">CDP-diglyceride synthase</fullName>
    </alternativeName>
    <alternativeName>
        <fullName evidence="19">CTP:phosphatidate cytidylyltransferase</fullName>
    </alternativeName>
</protein>
<evidence type="ECO:0000256" key="11">
    <source>
        <dbReference type="ARBA" id="ARBA00022692"/>
    </source>
</evidence>
<evidence type="ECO:0000256" key="17">
    <source>
        <dbReference type="ARBA" id="ARBA00023264"/>
    </source>
</evidence>
<dbReference type="EC" id="2.7.7.41" evidence="6"/>
<reference evidence="25 26" key="1">
    <citation type="journal article" date="2015" name="Genome Announc.">
        <title>Expanding the biotechnology potential of lactobacilli through comparative genomics of 213 strains and associated genera.</title>
        <authorList>
            <person name="Sun Z."/>
            <person name="Harris H.M."/>
            <person name="McCann A."/>
            <person name="Guo C."/>
            <person name="Argimon S."/>
            <person name="Zhang W."/>
            <person name="Yang X."/>
            <person name="Jeffery I.B."/>
            <person name="Cooney J.C."/>
            <person name="Kagawa T.F."/>
            <person name="Liu W."/>
            <person name="Song Y."/>
            <person name="Salvetti E."/>
            <person name="Wrobel A."/>
            <person name="Rasinkangas P."/>
            <person name="Parkhill J."/>
            <person name="Rea M.C."/>
            <person name="O'Sullivan O."/>
            <person name="Ritari J."/>
            <person name="Douillard F.P."/>
            <person name="Paul Ross R."/>
            <person name="Yang R."/>
            <person name="Briner A.E."/>
            <person name="Felis G.E."/>
            <person name="de Vos W.M."/>
            <person name="Barrangou R."/>
            <person name="Klaenhammer T.R."/>
            <person name="Caufield P.W."/>
            <person name="Cui Y."/>
            <person name="Zhang H."/>
            <person name="O'Toole P.W."/>
        </authorList>
    </citation>
    <scope>NUCLEOTIDE SEQUENCE [LARGE SCALE GENOMIC DNA]</scope>
    <source>
        <strain evidence="25 26">DSM 17758</strain>
    </source>
</reference>
<keyword evidence="12 25" id="KW-0548">Nucleotidyltransferase</keyword>
<comment type="caution">
    <text evidence="25">The sequence shown here is derived from an EMBL/GenBank/DDBJ whole genome shotgun (WGS) entry which is preliminary data.</text>
</comment>